<keyword evidence="3 5" id="KW-1133">Transmembrane helix</keyword>
<feature type="transmembrane region" description="Helical" evidence="5">
    <location>
        <begin position="206"/>
        <end position="229"/>
    </location>
</feature>
<reference evidence="7 8" key="1">
    <citation type="journal article" date="2016" name="Nat. Commun.">
        <title>Thousands of microbial genomes shed light on interconnected biogeochemical processes in an aquifer system.</title>
        <authorList>
            <person name="Anantharaman K."/>
            <person name="Brown C.T."/>
            <person name="Hug L.A."/>
            <person name="Sharon I."/>
            <person name="Castelle C.J."/>
            <person name="Probst A.J."/>
            <person name="Thomas B.C."/>
            <person name="Singh A."/>
            <person name="Wilkins M.J."/>
            <person name="Karaoz U."/>
            <person name="Brodie E.L."/>
            <person name="Williams K.H."/>
            <person name="Hubbard S.S."/>
            <person name="Banfield J.F."/>
        </authorList>
    </citation>
    <scope>NUCLEOTIDE SEQUENCE [LARGE SCALE GENOMIC DNA]</scope>
</reference>
<feature type="transmembrane region" description="Helical" evidence="5">
    <location>
        <begin position="241"/>
        <end position="259"/>
    </location>
</feature>
<dbReference type="InterPro" id="IPR004837">
    <property type="entry name" value="NaCa_Exmemb"/>
</dbReference>
<dbReference type="EMBL" id="MHLW01000036">
    <property type="protein sequence ID" value="OGZ17471.1"/>
    <property type="molecule type" value="Genomic_DNA"/>
</dbReference>
<comment type="subcellular location">
    <subcellularLocation>
        <location evidence="1">Membrane</location>
        <topology evidence="1">Multi-pass membrane protein</topology>
    </subcellularLocation>
</comment>
<dbReference type="Proteomes" id="UP000178893">
    <property type="component" value="Unassembled WGS sequence"/>
</dbReference>
<dbReference type="PANTHER" id="PTHR10846">
    <property type="entry name" value="SODIUM/POTASSIUM/CALCIUM EXCHANGER"/>
    <property type="match status" value="1"/>
</dbReference>
<sequence>MTFIIFIISLLILIITSSYLVNETDRLAASIKISPLVIGSTLIAFGTSLPEFSVTISSIVQKVPDLSLGNIIGSNICNIFLILGISILFFPVRIGTQKTQRNNIILLIITLFFIVYFFIPKIYSTYVLYALLAGYTIFLLIEIIWGEMGSKKEDKKALLKLKKEKASPIVTALKLLFAIALIIISSKFLVTSAEAIALFFKIKDEIIGLSLIAFGTSIPELSTSIASGLKKDWKLIIGDIQGSNIFNLSVLGAVTLLFSKDGATSLNITPFFYLAVATLISFYLTRKYEGENIPRYYGFLFITLYASYLWLIFLG</sequence>
<evidence type="ECO:0000256" key="4">
    <source>
        <dbReference type="ARBA" id="ARBA00023136"/>
    </source>
</evidence>
<gene>
    <name evidence="7" type="ORF">A2V72_02555</name>
</gene>
<dbReference type="Pfam" id="PF01699">
    <property type="entry name" value="Na_Ca_ex"/>
    <property type="match status" value="2"/>
</dbReference>
<dbReference type="PANTHER" id="PTHR10846:SF8">
    <property type="entry name" value="INNER MEMBRANE PROTEIN YRBG"/>
    <property type="match status" value="1"/>
</dbReference>
<feature type="domain" description="Sodium/calcium exchanger membrane region" evidence="6">
    <location>
        <begin position="3"/>
        <end position="141"/>
    </location>
</feature>
<protein>
    <recommendedName>
        <fullName evidence="6">Sodium/calcium exchanger membrane region domain-containing protein</fullName>
    </recommendedName>
</protein>
<feature type="transmembrane region" description="Helical" evidence="5">
    <location>
        <begin position="104"/>
        <end position="120"/>
    </location>
</feature>
<evidence type="ECO:0000313" key="7">
    <source>
        <dbReference type="EMBL" id="OGZ17471.1"/>
    </source>
</evidence>
<accession>A0A1G2DWR9</accession>
<dbReference type="AlphaFoldDB" id="A0A1G2DWR9"/>
<dbReference type="GO" id="GO:0005262">
    <property type="term" value="F:calcium channel activity"/>
    <property type="evidence" value="ECO:0007669"/>
    <property type="project" value="TreeGrafter"/>
</dbReference>
<dbReference type="GO" id="GO:0008273">
    <property type="term" value="F:calcium, potassium:sodium antiporter activity"/>
    <property type="evidence" value="ECO:0007669"/>
    <property type="project" value="TreeGrafter"/>
</dbReference>
<feature type="transmembrane region" description="Helical" evidence="5">
    <location>
        <begin position="296"/>
        <end position="313"/>
    </location>
</feature>
<dbReference type="InterPro" id="IPR044880">
    <property type="entry name" value="NCX_ion-bd_dom_sf"/>
</dbReference>
<evidence type="ECO:0000256" key="1">
    <source>
        <dbReference type="ARBA" id="ARBA00004141"/>
    </source>
</evidence>
<feature type="transmembrane region" description="Helical" evidence="5">
    <location>
        <begin position="166"/>
        <end position="186"/>
    </location>
</feature>
<dbReference type="NCBIfam" id="TIGR00367">
    <property type="entry name" value="calcium/sodium antiporter"/>
    <property type="match status" value="1"/>
</dbReference>
<organism evidence="7 8">
    <name type="scientific">Candidatus Nealsonbacteria bacterium RBG_13_37_56</name>
    <dbReference type="NCBI Taxonomy" id="1801661"/>
    <lineage>
        <taxon>Bacteria</taxon>
        <taxon>Candidatus Nealsoniibacteriota</taxon>
    </lineage>
</organism>
<feature type="domain" description="Sodium/calcium exchanger membrane region" evidence="6">
    <location>
        <begin position="175"/>
        <end position="313"/>
    </location>
</feature>
<name>A0A1G2DWR9_9BACT</name>
<feature type="transmembrane region" description="Helical" evidence="5">
    <location>
        <begin position="126"/>
        <end position="145"/>
    </location>
</feature>
<proteinExistence type="predicted"/>
<comment type="caution">
    <text evidence="7">The sequence shown here is derived from an EMBL/GenBank/DDBJ whole genome shotgun (WGS) entry which is preliminary data.</text>
</comment>
<evidence type="ECO:0000256" key="5">
    <source>
        <dbReference type="SAM" id="Phobius"/>
    </source>
</evidence>
<evidence type="ECO:0000256" key="3">
    <source>
        <dbReference type="ARBA" id="ARBA00022989"/>
    </source>
</evidence>
<feature type="transmembrane region" description="Helical" evidence="5">
    <location>
        <begin position="71"/>
        <end position="92"/>
    </location>
</feature>
<dbReference type="GO" id="GO:0005886">
    <property type="term" value="C:plasma membrane"/>
    <property type="evidence" value="ECO:0007669"/>
    <property type="project" value="TreeGrafter"/>
</dbReference>
<dbReference type="Gene3D" id="1.20.1420.30">
    <property type="entry name" value="NCX, central ion-binding region"/>
    <property type="match status" value="1"/>
</dbReference>
<dbReference type="InterPro" id="IPR004481">
    <property type="entry name" value="K/Na/Ca-exchanger"/>
</dbReference>
<keyword evidence="4 5" id="KW-0472">Membrane</keyword>
<dbReference type="GO" id="GO:0006874">
    <property type="term" value="P:intracellular calcium ion homeostasis"/>
    <property type="evidence" value="ECO:0007669"/>
    <property type="project" value="TreeGrafter"/>
</dbReference>
<evidence type="ECO:0000259" key="6">
    <source>
        <dbReference type="Pfam" id="PF01699"/>
    </source>
</evidence>
<keyword evidence="2 5" id="KW-0812">Transmembrane</keyword>
<evidence type="ECO:0000256" key="2">
    <source>
        <dbReference type="ARBA" id="ARBA00022692"/>
    </source>
</evidence>
<evidence type="ECO:0000313" key="8">
    <source>
        <dbReference type="Proteomes" id="UP000178893"/>
    </source>
</evidence>
<feature type="transmembrane region" description="Helical" evidence="5">
    <location>
        <begin position="265"/>
        <end position="284"/>
    </location>
</feature>